<dbReference type="InterPro" id="IPR016032">
    <property type="entry name" value="Sig_transdc_resp-reg_C-effctor"/>
</dbReference>
<dbReference type="SUPFAM" id="SSF48452">
    <property type="entry name" value="TPR-like"/>
    <property type="match status" value="2"/>
</dbReference>
<dbReference type="Pfam" id="PF25872">
    <property type="entry name" value="HTH_77"/>
    <property type="match status" value="1"/>
</dbReference>
<evidence type="ECO:0000256" key="3">
    <source>
        <dbReference type="PROSITE-ProRule" id="PRU01091"/>
    </source>
</evidence>
<dbReference type="EMBL" id="JAMYJR010000024">
    <property type="protein sequence ID" value="MCO8273306.1"/>
    <property type="molecule type" value="Genomic_DNA"/>
</dbReference>
<dbReference type="InterPro" id="IPR001867">
    <property type="entry name" value="OmpR/PhoB-type_DNA-bd"/>
</dbReference>
<dbReference type="SMART" id="SM01043">
    <property type="entry name" value="BTAD"/>
    <property type="match status" value="1"/>
</dbReference>
<feature type="domain" description="OmpR/PhoB-type" evidence="4">
    <location>
        <begin position="1"/>
        <end position="90"/>
    </location>
</feature>
<dbReference type="RefSeq" id="WP_253239387.1">
    <property type="nucleotide sequence ID" value="NZ_JAMYJR010000024.1"/>
</dbReference>
<accession>A0ABT1DTB2</accession>
<keyword evidence="2 3" id="KW-0238">DNA-binding</keyword>
<gene>
    <name evidence="5" type="ORF">M1L60_22185</name>
</gene>
<name>A0ABT1DTB2_9ACTN</name>
<comment type="similarity">
    <text evidence="1">Belongs to the AfsR/DnrI/RedD regulatory family.</text>
</comment>
<dbReference type="InterPro" id="IPR036388">
    <property type="entry name" value="WH-like_DNA-bd_sf"/>
</dbReference>
<keyword evidence="6" id="KW-1185">Reference proteome</keyword>
<dbReference type="Pfam" id="PF00486">
    <property type="entry name" value="Trans_reg_C"/>
    <property type="match status" value="1"/>
</dbReference>
<dbReference type="Gene3D" id="1.25.40.10">
    <property type="entry name" value="Tetratricopeptide repeat domain"/>
    <property type="match status" value="2"/>
</dbReference>
<evidence type="ECO:0000256" key="2">
    <source>
        <dbReference type="ARBA" id="ARBA00023125"/>
    </source>
</evidence>
<feature type="DNA-binding region" description="OmpR/PhoB-type" evidence="3">
    <location>
        <begin position="1"/>
        <end position="90"/>
    </location>
</feature>
<dbReference type="PANTHER" id="PTHR47691">
    <property type="entry name" value="REGULATOR-RELATED"/>
    <property type="match status" value="1"/>
</dbReference>
<sequence>MLVRMLGPFEVSGEDGPVVVAGGSQRTVLALLALHAGRPVGAAALADALWPEGPPVSARNSLQSHVARLRATIGARASIALTPAGYCLGVPRAGVDVLRFEDLLRDGALTEAVALWRGPALPEFAGEPFCGVAERLAGLHREALADLVRAGGPVDRLRVVVADDPCWERGATVLAAALPRGEGLEVLRRHADAVVDRLGIDPSEDVRLPLAIELLVRGGRTSAARHRTLRAVVEWSFGLLDPAARQVLTRLSAFAGAFTVAQAEAVVAADGVAAALAALVDRSLVVRHEPGRFRLLETIRAYAASLLGDDRAELHRRHADVMLAAARRLDRAFRGPGQADAVRELDALLPDLRLAVLRGAGPGGLAAALYRYGYRCQQYEVLAWGRSAGNQPDARAAAATHAWGRGDLAEARAFAAGFDSDAIHEVLGDVALVSCDAPTALAHYRAMGTEPVHRVSGLVGEALVLAWSGRVAEAVAAAESAVDLAASTGNPGARAEALYGLGEALGDSDPERALALLAEAAELAATVDERLFRGAAETAAVAIGSRHGDPAAALSAFRDVLAMWRRVGNDTLRAAALRNLVVLLVRVGADETAVLVDAALPPADVYPAEQAGLDRARAAAGERLGADRVAALRRRGALLPAARVHDEASRAIDAALSRMAG</sequence>
<dbReference type="InterPro" id="IPR058852">
    <property type="entry name" value="HTH_77"/>
</dbReference>
<dbReference type="InterPro" id="IPR011990">
    <property type="entry name" value="TPR-like_helical_dom_sf"/>
</dbReference>
<proteinExistence type="inferred from homology"/>
<reference evidence="5 6" key="1">
    <citation type="submission" date="2022-06" db="EMBL/GenBank/DDBJ databases">
        <title>New Species of the Genus Actinoplanes, ActinopZanes ferrugineus.</title>
        <authorList>
            <person name="Ding P."/>
        </authorList>
    </citation>
    <scope>NUCLEOTIDE SEQUENCE [LARGE SCALE GENOMIC DNA]</scope>
    <source>
        <strain evidence="5 6">TRM88003</strain>
    </source>
</reference>
<evidence type="ECO:0000259" key="4">
    <source>
        <dbReference type="PROSITE" id="PS51755"/>
    </source>
</evidence>
<comment type="caution">
    <text evidence="5">The sequence shown here is derived from an EMBL/GenBank/DDBJ whole genome shotgun (WGS) entry which is preliminary data.</text>
</comment>
<evidence type="ECO:0000313" key="5">
    <source>
        <dbReference type="EMBL" id="MCO8273306.1"/>
    </source>
</evidence>
<dbReference type="SUPFAM" id="SSF46894">
    <property type="entry name" value="C-terminal effector domain of the bipartite response regulators"/>
    <property type="match status" value="1"/>
</dbReference>
<dbReference type="PROSITE" id="PS51755">
    <property type="entry name" value="OMPR_PHOB"/>
    <property type="match status" value="1"/>
</dbReference>
<dbReference type="PANTHER" id="PTHR47691:SF3">
    <property type="entry name" value="HTH-TYPE TRANSCRIPTIONAL REGULATOR RV0890C-RELATED"/>
    <property type="match status" value="1"/>
</dbReference>
<dbReference type="InterPro" id="IPR005158">
    <property type="entry name" value="BTAD"/>
</dbReference>
<organism evidence="5 6">
    <name type="scientific">Paractinoplanes aksuensis</name>
    <dbReference type="NCBI Taxonomy" id="2939490"/>
    <lineage>
        <taxon>Bacteria</taxon>
        <taxon>Bacillati</taxon>
        <taxon>Actinomycetota</taxon>
        <taxon>Actinomycetes</taxon>
        <taxon>Micromonosporales</taxon>
        <taxon>Micromonosporaceae</taxon>
        <taxon>Paractinoplanes</taxon>
    </lineage>
</organism>
<evidence type="ECO:0000313" key="6">
    <source>
        <dbReference type="Proteomes" id="UP001523369"/>
    </source>
</evidence>
<protein>
    <submittedName>
        <fullName evidence="5">Winged helix-turn-helix domain-containing protein</fullName>
    </submittedName>
</protein>
<dbReference type="Gene3D" id="1.10.10.10">
    <property type="entry name" value="Winged helix-like DNA-binding domain superfamily/Winged helix DNA-binding domain"/>
    <property type="match status" value="1"/>
</dbReference>
<evidence type="ECO:0000256" key="1">
    <source>
        <dbReference type="ARBA" id="ARBA00005820"/>
    </source>
</evidence>
<dbReference type="Proteomes" id="UP001523369">
    <property type="component" value="Unassembled WGS sequence"/>
</dbReference>
<dbReference type="SMART" id="SM00862">
    <property type="entry name" value="Trans_reg_C"/>
    <property type="match status" value="1"/>
</dbReference>